<accession>A0A1Y2H7N3</accession>
<dbReference type="EMBL" id="MCFL01000083">
    <property type="protein sequence ID" value="ORZ30525.1"/>
    <property type="molecule type" value="Genomic_DNA"/>
</dbReference>
<organism evidence="1 2">
    <name type="scientific">Catenaria anguillulae PL171</name>
    <dbReference type="NCBI Taxonomy" id="765915"/>
    <lineage>
        <taxon>Eukaryota</taxon>
        <taxon>Fungi</taxon>
        <taxon>Fungi incertae sedis</taxon>
        <taxon>Blastocladiomycota</taxon>
        <taxon>Blastocladiomycetes</taxon>
        <taxon>Blastocladiales</taxon>
        <taxon>Catenariaceae</taxon>
        <taxon>Catenaria</taxon>
    </lineage>
</organism>
<keyword evidence="2" id="KW-1185">Reference proteome</keyword>
<evidence type="ECO:0000313" key="1">
    <source>
        <dbReference type="EMBL" id="ORZ30525.1"/>
    </source>
</evidence>
<feature type="non-terminal residue" evidence="1">
    <location>
        <position position="75"/>
    </location>
</feature>
<dbReference type="CDD" id="cd00761">
    <property type="entry name" value="Glyco_tranf_GTA_type"/>
    <property type="match status" value="1"/>
</dbReference>
<dbReference type="AlphaFoldDB" id="A0A1Y2H7N3"/>
<dbReference type="Proteomes" id="UP000193411">
    <property type="component" value="Unassembled WGS sequence"/>
</dbReference>
<reference evidence="1 2" key="1">
    <citation type="submission" date="2016-07" db="EMBL/GenBank/DDBJ databases">
        <title>Pervasive Adenine N6-methylation of Active Genes in Fungi.</title>
        <authorList>
            <consortium name="DOE Joint Genome Institute"/>
            <person name="Mondo S.J."/>
            <person name="Dannebaum R.O."/>
            <person name="Kuo R.C."/>
            <person name="Labutti K."/>
            <person name="Haridas S."/>
            <person name="Kuo A."/>
            <person name="Salamov A."/>
            <person name="Ahrendt S.R."/>
            <person name="Lipzen A."/>
            <person name="Sullivan W."/>
            <person name="Andreopoulos W.B."/>
            <person name="Clum A."/>
            <person name="Lindquist E."/>
            <person name="Daum C."/>
            <person name="Ramamoorthy G.K."/>
            <person name="Gryganskyi A."/>
            <person name="Culley D."/>
            <person name="Magnuson J.K."/>
            <person name="James T.Y."/>
            <person name="O'Malley M.A."/>
            <person name="Stajich J.E."/>
            <person name="Spatafora J.W."/>
            <person name="Visel A."/>
            <person name="Grigoriev I.V."/>
        </authorList>
    </citation>
    <scope>NUCLEOTIDE SEQUENCE [LARGE SCALE GENOMIC DNA]</scope>
    <source>
        <strain evidence="1 2">PL171</strain>
    </source>
</reference>
<evidence type="ECO:0000313" key="2">
    <source>
        <dbReference type="Proteomes" id="UP000193411"/>
    </source>
</evidence>
<sequence length="75" mass="8124">MFEKLQAEIAAESAATGAPEEQLAPMVLFMDSDTAIMPNTVSQMVSELQRSPKTKACTGFVVSRFVVLCCSLTCY</sequence>
<name>A0A1Y2H7N3_9FUNG</name>
<gene>
    <name evidence="1" type="ORF">BCR44DRAFT_1444772</name>
</gene>
<proteinExistence type="predicted"/>
<comment type="caution">
    <text evidence="1">The sequence shown here is derived from an EMBL/GenBank/DDBJ whole genome shotgun (WGS) entry which is preliminary data.</text>
</comment>
<protein>
    <submittedName>
        <fullName evidence="1">Uncharacterized protein</fullName>
    </submittedName>
</protein>